<dbReference type="Pfam" id="PF07687">
    <property type="entry name" value="M20_dimer"/>
    <property type="match status" value="1"/>
</dbReference>
<evidence type="ECO:0000259" key="4">
    <source>
        <dbReference type="Pfam" id="PF07687"/>
    </source>
</evidence>
<name>A0A1F8B790_9BACT</name>
<dbReference type="Pfam" id="PF01546">
    <property type="entry name" value="Peptidase_M20"/>
    <property type="match status" value="1"/>
</dbReference>
<accession>A0A1F8B790</accession>
<protein>
    <recommendedName>
        <fullName evidence="4">Peptidase M20 dimerisation domain-containing protein</fullName>
    </recommendedName>
</protein>
<proteinExistence type="predicted"/>
<evidence type="ECO:0000256" key="3">
    <source>
        <dbReference type="ARBA" id="ARBA00022801"/>
    </source>
</evidence>
<dbReference type="InterPro" id="IPR002933">
    <property type="entry name" value="Peptidase_M20"/>
</dbReference>
<dbReference type="STRING" id="1802516.A3A75_01000"/>
<dbReference type="PANTHER" id="PTHR43270:SF12">
    <property type="entry name" value="SUCCINYL-DIAMINOPIMELATE DESUCCINYLASE"/>
    <property type="match status" value="1"/>
</dbReference>
<dbReference type="NCBIfam" id="NF006053">
    <property type="entry name" value="PRK08201.1"/>
    <property type="match status" value="1"/>
</dbReference>
<dbReference type="AlphaFoldDB" id="A0A1F8B790"/>
<feature type="domain" description="Peptidase M20 dimerisation" evidence="4">
    <location>
        <begin position="185"/>
        <end position="344"/>
    </location>
</feature>
<comment type="caution">
    <text evidence="5">The sequence shown here is derived from an EMBL/GenBank/DDBJ whole genome shotgun (WGS) entry which is preliminary data.</text>
</comment>
<dbReference type="GO" id="GO:0008233">
    <property type="term" value="F:peptidase activity"/>
    <property type="evidence" value="ECO:0007669"/>
    <property type="project" value="UniProtKB-KW"/>
</dbReference>
<gene>
    <name evidence="5" type="ORF">A3A75_01000</name>
</gene>
<dbReference type="NCBIfam" id="NF006579">
    <property type="entry name" value="PRK09104.1"/>
    <property type="match status" value="1"/>
</dbReference>
<evidence type="ECO:0000313" key="5">
    <source>
        <dbReference type="EMBL" id="OGM59871.1"/>
    </source>
</evidence>
<keyword evidence="1" id="KW-0645">Protease</keyword>
<evidence type="ECO:0000256" key="2">
    <source>
        <dbReference type="ARBA" id="ARBA00022723"/>
    </source>
</evidence>
<dbReference type="InterPro" id="IPR051458">
    <property type="entry name" value="Cyt/Met_Dipeptidase"/>
</dbReference>
<dbReference type="PANTHER" id="PTHR43270">
    <property type="entry name" value="BETA-ALA-HIS DIPEPTIDASE"/>
    <property type="match status" value="1"/>
</dbReference>
<dbReference type="SUPFAM" id="SSF53187">
    <property type="entry name" value="Zn-dependent exopeptidases"/>
    <property type="match status" value="1"/>
</dbReference>
<dbReference type="GO" id="GO:0046872">
    <property type="term" value="F:metal ion binding"/>
    <property type="evidence" value="ECO:0007669"/>
    <property type="project" value="UniProtKB-KW"/>
</dbReference>
<dbReference type="Proteomes" id="UP000179018">
    <property type="component" value="Unassembled WGS sequence"/>
</dbReference>
<keyword evidence="2" id="KW-0479">Metal-binding</keyword>
<dbReference type="Gene3D" id="3.40.630.10">
    <property type="entry name" value="Zn peptidases"/>
    <property type="match status" value="1"/>
</dbReference>
<dbReference type="GO" id="GO:0006508">
    <property type="term" value="P:proteolysis"/>
    <property type="evidence" value="ECO:0007669"/>
    <property type="project" value="UniProtKB-KW"/>
</dbReference>
<reference evidence="5 6" key="1">
    <citation type="journal article" date="2016" name="Nat. Commun.">
        <title>Thousands of microbial genomes shed light on interconnected biogeochemical processes in an aquifer system.</title>
        <authorList>
            <person name="Anantharaman K."/>
            <person name="Brown C.T."/>
            <person name="Hug L.A."/>
            <person name="Sharon I."/>
            <person name="Castelle C.J."/>
            <person name="Probst A.J."/>
            <person name="Thomas B.C."/>
            <person name="Singh A."/>
            <person name="Wilkins M.J."/>
            <person name="Karaoz U."/>
            <person name="Brodie E.L."/>
            <person name="Williams K.H."/>
            <person name="Hubbard S.S."/>
            <person name="Banfield J.F."/>
        </authorList>
    </citation>
    <scope>NUCLEOTIDE SEQUENCE [LARGE SCALE GENOMIC DNA]</scope>
</reference>
<keyword evidence="3" id="KW-0378">Hydrolase</keyword>
<dbReference type="Gene3D" id="3.30.70.360">
    <property type="match status" value="1"/>
</dbReference>
<evidence type="ECO:0000256" key="1">
    <source>
        <dbReference type="ARBA" id="ARBA00022670"/>
    </source>
</evidence>
<evidence type="ECO:0000313" key="6">
    <source>
        <dbReference type="Proteomes" id="UP000179018"/>
    </source>
</evidence>
<organism evidence="5 6">
    <name type="scientific">Candidatus Woesebacteria bacterium RIFCSPLOWO2_01_FULL_39_10</name>
    <dbReference type="NCBI Taxonomy" id="1802516"/>
    <lineage>
        <taxon>Bacteria</taxon>
        <taxon>Candidatus Woeseibacteriota</taxon>
    </lineage>
</organism>
<dbReference type="InterPro" id="IPR011650">
    <property type="entry name" value="Peptidase_M20_dimer"/>
</dbReference>
<sequence length="475" mass="53755">MSNKKYLLEPLLHLLRIPSVSTQEEYLPYMEKARRYLVDLFKSLGFKTKILKGKKHDAVFAELTTNDLRPTVLIYGHYDVQPPEPMDEWKTPPFEPTIKGDEIYARGSMDNKGQHMIHIMTVKKLLEEKKKLPVNFKFIIEGEEEVGSTSIETFAKKYSKNLLKCDYLMVSDTGMRKGQPSIDIGLRGLVYTEVSLQTASHDLHSGEYGGIAENPANLLAHLISKLKDESGKVLIPHFYDNVAKLSKRQLQEIKKITKAKEDLIKEGELLGVGGGEERYSFGERKWTQPTLDVNGIWSGYMGEGSKTIIPAKASAKISMRLVPYQDNDKIYTLFEKYVKTLVPKFVKLEVIRHADCLPYIAPTNDPVFDLMKQSLKKYFGKEPIFKRVSGSIGFVPIMAKALNVPCLMVGFALPGDNAHAPNEHFSLTNYYKGIEVMEDFYHALAMPSSAYQSSEWPSSAYQKLPNLPKNSGRLD</sequence>
<dbReference type="EMBL" id="MGHC01000014">
    <property type="protein sequence ID" value="OGM59871.1"/>
    <property type="molecule type" value="Genomic_DNA"/>
</dbReference>